<dbReference type="RefSeq" id="WP_062154830.1">
    <property type="nucleotide sequence ID" value="NZ_CP012373.2"/>
</dbReference>
<dbReference type="OrthoDB" id="9939648at2"/>
<reference evidence="2" key="1">
    <citation type="submission" date="2016-12" db="EMBL/GenBank/DDBJ databases">
        <title>Complete Genome Sequence of Beggiatoa leptomitiformis D-401.</title>
        <authorList>
            <person name="Fomenkov A."/>
            <person name="Vincze T."/>
            <person name="Grabovich M."/>
            <person name="Anton B.P."/>
            <person name="Dubinina G."/>
            <person name="Orlova M."/>
            <person name="Belousova E."/>
            <person name="Roberts R.J."/>
        </authorList>
    </citation>
    <scope>NUCLEOTIDE SEQUENCE [LARGE SCALE GENOMIC DNA]</scope>
    <source>
        <strain evidence="2">D-401</strain>
    </source>
</reference>
<sequence length="130" mass="14812">MLSVQTLHNRTTAWAKRILSAVLPTPILPIELETPDLPEVTLATPVDINSDDICFNTVKQAILSRHCLPIPNQLKQNYNLTYATAKHYLNRLVETGHLLRETNGRYILNRDNPANQVGFNQLAQRLKRMN</sequence>
<dbReference type="InterPro" id="IPR036390">
    <property type="entry name" value="WH_DNA-bd_sf"/>
</dbReference>
<proteinExistence type="predicted"/>
<name>A0A2N9YDH5_9GAMM</name>
<dbReference type="KEGG" id="blep:AL038_16930"/>
<gene>
    <name evidence="1" type="ORF">BLE401_07310</name>
</gene>
<keyword evidence="2" id="KW-1185">Reference proteome</keyword>
<dbReference type="EMBL" id="CP018889">
    <property type="protein sequence ID" value="AUI68531.1"/>
    <property type="molecule type" value="Genomic_DNA"/>
</dbReference>
<dbReference type="Proteomes" id="UP000234271">
    <property type="component" value="Chromosome"/>
</dbReference>
<accession>A0A2N9YDH5</accession>
<dbReference type="SUPFAM" id="SSF46785">
    <property type="entry name" value="Winged helix' DNA-binding domain"/>
    <property type="match status" value="1"/>
</dbReference>
<evidence type="ECO:0000313" key="2">
    <source>
        <dbReference type="Proteomes" id="UP000234271"/>
    </source>
</evidence>
<evidence type="ECO:0000313" key="1">
    <source>
        <dbReference type="EMBL" id="AUI68531.1"/>
    </source>
</evidence>
<dbReference type="STRING" id="288004.AL038_16930"/>
<dbReference type="AlphaFoldDB" id="A0A2N9YDH5"/>
<organism evidence="1 2">
    <name type="scientific">Beggiatoa leptomitoformis</name>
    <dbReference type="NCBI Taxonomy" id="288004"/>
    <lineage>
        <taxon>Bacteria</taxon>
        <taxon>Pseudomonadati</taxon>
        <taxon>Pseudomonadota</taxon>
        <taxon>Gammaproteobacteria</taxon>
        <taxon>Thiotrichales</taxon>
        <taxon>Thiotrichaceae</taxon>
        <taxon>Beggiatoa</taxon>
    </lineage>
</organism>
<protein>
    <submittedName>
        <fullName evidence="1">Uncharacterized protein</fullName>
    </submittedName>
</protein>